<evidence type="ECO:0000313" key="4">
    <source>
        <dbReference type="EMBL" id="BAJ75662.1"/>
    </source>
</evidence>
<protein>
    <recommendedName>
        <fullName evidence="3">F5/8 type C domain-containing protein</fullName>
    </recommendedName>
</protein>
<accession>E8N8K6</accession>
<evidence type="ECO:0000256" key="1">
    <source>
        <dbReference type="SAM" id="MobiDB-lite"/>
    </source>
</evidence>
<dbReference type="HOGENOM" id="CLU_004022_0_0_11"/>
<dbReference type="Pfam" id="PF07532">
    <property type="entry name" value="Big_4"/>
    <property type="match status" value="1"/>
</dbReference>
<keyword evidence="2" id="KW-0732">Signal</keyword>
<evidence type="ECO:0000259" key="3">
    <source>
        <dbReference type="PROSITE" id="PS50022"/>
    </source>
</evidence>
<dbReference type="Gene3D" id="2.60.120.260">
    <property type="entry name" value="Galactose-binding domain-like"/>
    <property type="match status" value="1"/>
</dbReference>
<dbReference type="InterPro" id="IPR000421">
    <property type="entry name" value="FA58C"/>
</dbReference>
<sequence>MKTRAAFAALAVAATVAGSFVAASAASPAVAANVVRITPNPASQGSAFEGWGTSLAWFAEATGGYPDAVRNDLYEKVFGTDGLNLNVARYNIGGGNATDVPSYLRPGGAVPGWWNPNLNATDANGAITSTYADRNRYKAAWDGESASSYDFTADPAQNWWVNALKNKVTKWEAFSNSPPYFLTQSGYVSGGTNSTSEQIAPADMAKFSSYLVNVTQHLEQTYGISFDSIEPLNEPNTNYWGTNIGSNGWPTTASRQEGAHVGPANQDLVIKALRDRLAQPGTTTKAHIASPDETNPSIFQTDWAGWSAEAKSAVSRLNVHTYGTSGRLAVRDIAKTSDKNLWMSEVEGNWDSSGKGFNQTNIDNGLGVAGHMVDDLRELEPSAWVLWQPVEDLYNMQKVEKTNWGSIFVDFDCNADGKSARRLADGDADPSCKVLTNAKFNTIRNFTHYIHPGDHLIPTDDTQTTAAVTAAGDGVTLVHVNSDTASRDITIDLSQFGTLSAGATVTPIVTTQSPDTDVTANALVAGTTVPVDLAKKSATLTVPAKSVTTFVVKGVSGVAAAAPRLEDGKSYQFIGAQSGKALSGETSGIVLRTSATAASTATTQKWTAHVLSGAGTNRQTVSLTNGAGKLLAATSQGTTLLDPGTVSDTDPRVRWTPSTTDGKTFALANASSQSVLDVNQASTADGASVGVYTANGGGNQRWTLASTAIASVSPVTAATPSGRAPSLPGQVTLSYAGGVQRSADVTWDTTSIDWSQPGTRQVSGQGTDAFGSAFTATATVDVGRYVDTDPVSVTVYAGSSLAAVQSAAPTTVPARVGSSDARTNTAVTWNWTGVAANAFAQTGVVTVRGSAVSNETGQPALDAQLSVVVTTPGETNVAPASTASATYTESNSYSVDRTKNGSTSDKGWSNWRSGTLNAQDTLTYALDRTRDVRHVKVFFYKDGSATSWAKTMSVEYQTPGGTWTSAGTVTVDTPTSGAPVVDVPLGDVSASQVRVVMNAYPSTHLVVSEVQIFALAPSTSSVADLARLSTDYQQVPAFASGTTSYTVEHAGAAWPTLHAAPTDTNARVAIVQPADANGVGTVTVTAADGTTVRTYTVTVSRKVGLSAPTISGDPVTGSVLTASVATTDPADATTTLQWLRDGAPITSATGTQYTVASADVGHALSVRATTTKDGFTSATATSATVAARTALTASSVSVSTRCAAGKPVLTVQVTNRAAVTVSVEIATPLGSRTITSLSAGKTGSVALTGRTGTLPAGSVVATVRGVVGGVSSATDTTATYSRRACG</sequence>
<dbReference type="InterPro" id="IPR017853">
    <property type="entry name" value="GH"/>
</dbReference>
<dbReference type="STRING" id="979556.MTES_2698"/>
<reference evidence="4 5" key="1">
    <citation type="journal article" date="2011" name="J. Bacteriol.">
        <title>Genome sequence of Microbacterium testaceum StLB037, an N-acylhomoserine lactone-degrading bacterium isolated from potato leaves.</title>
        <authorList>
            <person name="Morohoshi T."/>
            <person name="Wang W.-Z."/>
            <person name="Someya N."/>
            <person name="Ikeda T."/>
        </authorList>
    </citation>
    <scope>NUCLEOTIDE SEQUENCE [LARGE SCALE GENOMIC DNA]</scope>
    <source>
        <strain evidence="4 5">StLB037</strain>
    </source>
</reference>
<dbReference type="Gene3D" id="2.80.10.50">
    <property type="match status" value="1"/>
</dbReference>
<feature type="region of interest" description="Disordered" evidence="1">
    <location>
        <begin position="882"/>
        <end position="907"/>
    </location>
</feature>
<feature type="domain" description="F5/8 type C" evidence="3">
    <location>
        <begin position="869"/>
        <end position="1015"/>
    </location>
</feature>
<dbReference type="PROSITE" id="PS50231">
    <property type="entry name" value="RICIN_B_LECTIN"/>
    <property type="match status" value="1"/>
</dbReference>
<dbReference type="KEGG" id="mts:MTES_2698"/>
<evidence type="ECO:0000313" key="5">
    <source>
        <dbReference type="Proteomes" id="UP000008975"/>
    </source>
</evidence>
<dbReference type="PANTHER" id="PTHR42767">
    <property type="entry name" value="ENDO-BETA-1,6-GALACTANASE"/>
    <property type="match status" value="1"/>
</dbReference>
<dbReference type="SUPFAM" id="SSF50370">
    <property type="entry name" value="Ricin B-like lectins"/>
    <property type="match status" value="1"/>
</dbReference>
<dbReference type="InterPro" id="IPR035992">
    <property type="entry name" value="Ricin_B-like_lectins"/>
</dbReference>
<dbReference type="InterPro" id="IPR008979">
    <property type="entry name" value="Galactose-bd-like_sf"/>
</dbReference>
<dbReference type="SUPFAM" id="SSF49785">
    <property type="entry name" value="Galactose-binding domain-like"/>
    <property type="match status" value="1"/>
</dbReference>
<dbReference type="Gene3D" id="3.20.20.80">
    <property type="entry name" value="Glycosidases"/>
    <property type="match status" value="1"/>
</dbReference>
<evidence type="ECO:0000256" key="2">
    <source>
        <dbReference type="SAM" id="SignalP"/>
    </source>
</evidence>
<name>E8N8K6_MICTS</name>
<dbReference type="Gene3D" id="2.60.40.2700">
    <property type="match status" value="1"/>
</dbReference>
<dbReference type="OrthoDB" id="9806701at2"/>
<dbReference type="InterPro" id="IPR000772">
    <property type="entry name" value="Ricin_B_lectin"/>
</dbReference>
<dbReference type="eggNOG" id="COG5520">
    <property type="taxonomic scope" value="Bacteria"/>
</dbReference>
<feature type="signal peptide" evidence="2">
    <location>
        <begin position="1"/>
        <end position="25"/>
    </location>
</feature>
<dbReference type="RefSeq" id="WP_013585787.1">
    <property type="nucleotide sequence ID" value="NC_015125.1"/>
</dbReference>
<organism evidence="4 5">
    <name type="scientific">Microbacterium testaceum (strain StLB037)</name>
    <dbReference type="NCBI Taxonomy" id="979556"/>
    <lineage>
        <taxon>Bacteria</taxon>
        <taxon>Bacillati</taxon>
        <taxon>Actinomycetota</taxon>
        <taxon>Actinomycetes</taxon>
        <taxon>Micrococcales</taxon>
        <taxon>Microbacteriaceae</taxon>
        <taxon>Microbacterium</taxon>
    </lineage>
</organism>
<dbReference type="Proteomes" id="UP000008975">
    <property type="component" value="Chromosome"/>
</dbReference>
<dbReference type="PROSITE" id="PS50022">
    <property type="entry name" value="FA58C_3"/>
    <property type="match status" value="1"/>
</dbReference>
<dbReference type="InterPro" id="IPR011081">
    <property type="entry name" value="Big_4"/>
</dbReference>
<proteinExistence type="predicted"/>
<dbReference type="EMBL" id="AP012052">
    <property type="protein sequence ID" value="BAJ75662.1"/>
    <property type="molecule type" value="Genomic_DNA"/>
</dbReference>
<gene>
    <name evidence="4" type="ordered locus">MTES_2698</name>
</gene>
<dbReference type="PANTHER" id="PTHR42767:SF1">
    <property type="entry name" value="ENDO-BETA-1,6-GALACTANASE-LIKE DOMAIN-CONTAINING PROTEIN"/>
    <property type="match status" value="1"/>
</dbReference>
<feature type="chain" id="PRO_5039133591" description="F5/8 type C domain-containing protein" evidence="2">
    <location>
        <begin position="26"/>
        <end position="1286"/>
    </location>
</feature>
<dbReference type="InterPro" id="IPR039743">
    <property type="entry name" value="6GAL/EXGAL"/>
</dbReference>
<dbReference type="SUPFAM" id="SSF51445">
    <property type="entry name" value="(Trans)glycosidases"/>
    <property type="match status" value="1"/>
</dbReference>
<dbReference type="GO" id="GO:0004553">
    <property type="term" value="F:hydrolase activity, hydrolyzing O-glycosyl compounds"/>
    <property type="evidence" value="ECO:0007669"/>
    <property type="project" value="InterPro"/>
</dbReference>
<dbReference type="Pfam" id="PF14200">
    <property type="entry name" value="RicinB_lectin_2"/>
    <property type="match status" value="1"/>
</dbReference>
<dbReference type="CDD" id="cd00161">
    <property type="entry name" value="beta-trefoil_Ricin-like"/>
    <property type="match status" value="1"/>
</dbReference>
<reference key="2">
    <citation type="submission" date="2011-02" db="EMBL/GenBank/DDBJ databases">
        <title>Genome sequence of Microbacterium testaceum StLB037.</title>
        <authorList>
            <person name="Morohoshi T."/>
            <person name="Wang W.Z."/>
            <person name="Someya N."/>
            <person name="Ikeda T."/>
        </authorList>
    </citation>
    <scope>NUCLEOTIDE SEQUENCE</scope>
    <source>
        <strain>StLB037</strain>
    </source>
</reference>